<dbReference type="PANTHER" id="PTHR43105:SF4">
    <property type="entry name" value="PROTEIN YDEP"/>
    <property type="match status" value="1"/>
</dbReference>
<evidence type="ECO:0000256" key="3">
    <source>
        <dbReference type="ARBA" id="ARBA00010312"/>
    </source>
</evidence>
<evidence type="ECO:0000256" key="6">
    <source>
        <dbReference type="ARBA" id="ARBA00022723"/>
    </source>
</evidence>
<dbReference type="RefSeq" id="WP_377004601.1">
    <property type="nucleotide sequence ID" value="NZ_JBHSGG010000029.1"/>
</dbReference>
<keyword evidence="9" id="KW-0411">Iron-sulfur</keyword>
<evidence type="ECO:0000256" key="1">
    <source>
        <dbReference type="ARBA" id="ARBA00001942"/>
    </source>
</evidence>
<dbReference type="Gene3D" id="3.40.50.740">
    <property type="match status" value="1"/>
</dbReference>
<keyword evidence="7" id="KW-0560">Oxidoreductase</keyword>
<dbReference type="InterPro" id="IPR009010">
    <property type="entry name" value="Asp_de-COase-like_dom_sf"/>
</dbReference>
<dbReference type="SUPFAM" id="SSF53706">
    <property type="entry name" value="Formate dehydrogenase/DMSO reductase, domains 1-3"/>
    <property type="match status" value="1"/>
</dbReference>
<evidence type="ECO:0000256" key="8">
    <source>
        <dbReference type="ARBA" id="ARBA00023004"/>
    </source>
</evidence>
<comment type="cofactor">
    <cofactor evidence="2">
        <name>[4Fe-4S] cluster</name>
        <dbReference type="ChEBI" id="CHEBI:49883"/>
    </cofactor>
</comment>
<dbReference type="Pfam" id="PF00384">
    <property type="entry name" value="Molybdopterin"/>
    <property type="match status" value="1"/>
</dbReference>
<dbReference type="InterPro" id="IPR041953">
    <property type="entry name" value="YdeP_MopB"/>
</dbReference>
<evidence type="ECO:0000256" key="4">
    <source>
        <dbReference type="ARBA" id="ARBA00022485"/>
    </source>
</evidence>
<dbReference type="Gene3D" id="3.40.228.10">
    <property type="entry name" value="Dimethylsulfoxide Reductase, domain 2"/>
    <property type="match status" value="1"/>
</dbReference>
<reference evidence="13" key="1">
    <citation type="journal article" date="2019" name="Int. J. Syst. Evol. Microbiol.">
        <title>The Global Catalogue of Microorganisms (GCM) 10K type strain sequencing project: providing services to taxonomists for standard genome sequencing and annotation.</title>
        <authorList>
            <consortium name="The Broad Institute Genomics Platform"/>
            <consortium name="The Broad Institute Genome Sequencing Center for Infectious Disease"/>
            <person name="Wu L."/>
            <person name="Ma J."/>
        </authorList>
    </citation>
    <scope>NUCLEOTIDE SEQUENCE [LARGE SCALE GENOMIC DNA]</scope>
    <source>
        <strain evidence="13">CGMCC 1.13574</strain>
    </source>
</reference>
<name>A0ABV9NJR6_9GAMM</name>
<sequence>MARRISFTPYEGPAGGWGSVRSLARHTTAQRVPLAAPPLLIHQNKPHGFACVSCAWSKPAEPHPFEFCENGAKATLWEITDKRATPALFARHTLAEFRTWPDHDLEDQGRLTHPMRWDPASDKYVPVEWSEAFAEIGRELRAIREEDPESAVFYASGRASLETSYMYQLLARLYGNNNLPDSSNMCHESTSVALPKSIGVPVGTTVLDDFEKTGCLLFFGQNPGVNSPRMLHPLQECSKRGVPIITFNPLRERGLERFLNPQSPPEMLSGKDTPISSQYHQLKPGGDIAAIAGMCKALFALDDEAKAAGRPRVLDVDFLEQHTHGLGEFEAWVRATSWSDIERDSGLSREALEGAARVYASAESAIGIYGMGLTQHKDGVTNARMLINLLLLRGNIGKPGAGILPVRGHSNVQGQRTVGIAEKPELVPLDKLAELYGFDPPRKEGLATIPACEAILEGKIRAFVSLGGNFLRAVPEHARMERAWTRMRLSVQVATKLNRSHLIPAEVTYLLPCLGRLERDVQNGVEQSVSMEDTSACIHGSKGRHEPASPHLLSEPRIVAEIAKAALPHNPKVPWDAWVADYAKIRDAIERTWPDQFADFNARMWTPGGFPRPLPARHRVWKTETGKANFVTPEKMDSFAEVAAPGDDVLRLMTVRSNDQFNTTIYGYRDRFRGIQGTRRVVMMNARDLERFGLADGDVVTLEGAARDGEVRRVENMRVVEYDVPQGACAAYYPECNPLIPLWHHADESQVPAAKSVPVRVRASAQPWSP</sequence>
<keyword evidence="6" id="KW-0479">Metal-binding</keyword>
<evidence type="ECO:0000256" key="7">
    <source>
        <dbReference type="ARBA" id="ARBA00023002"/>
    </source>
</evidence>
<evidence type="ECO:0000256" key="2">
    <source>
        <dbReference type="ARBA" id="ARBA00001966"/>
    </source>
</evidence>
<keyword evidence="8" id="KW-0408">Iron</keyword>
<evidence type="ECO:0000313" key="13">
    <source>
        <dbReference type="Proteomes" id="UP001595892"/>
    </source>
</evidence>
<dbReference type="InterPro" id="IPR037951">
    <property type="entry name" value="MopB_CT_YdeP"/>
</dbReference>
<dbReference type="CDD" id="cd02767">
    <property type="entry name" value="MopB_ydeP"/>
    <property type="match status" value="1"/>
</dbReference>
<evidence type="ECO:0000256" key="9">
    <source>
        <dbReference type="ARBA" id="ARBA00023014"/>
    </source>
</evidence>
<dbReference type="Pfam" id="PF01568">
    <property type="entry name" value="Molydop_binding"/>
    <property type="match status" value="1"/>
</dbReference>
<dbReference type="InterPro" id="IPR006656">
    <property type="entry name" value="Mopterin_OxRdtase"/>
</dbReference>
<evidence type="ECO:0000313" key="12">
    <source>
        <dbReference type="EMBL" id="MFC4728572.1"/>
    </source>
</evidence>
<gene>
    <name evidence="12" type="ORF">ACFO3Q_10370</name>
</gene>
<comment type="similarity">
    <text evidence="3">Belongs to the prokaryotic molybdopterin-containing oxidoreductase family.</text>
</comment>
<evidence type="ECO:0000256" key="5">
    <source>
        <dbReference type="ARBA" id="ARBA00022505"/>
    </source>
</evidence>
<accession>A0ABV9NJR6</accession>
<keyword evidence="5" id="KW-0500">Molybdenum</keyword>
<keyword evidence="13" id="KW-1185">Reference proteome</keyword>
<proteinExistence type="inferred from homology"/>
<dbReference type="SUPFAM" id="SSF50692">
    <property type="entry name" value="ADC-like"/>
    <property type="match status" value="1"/>
</dbReference>
<feature type="domain" description="Molybdopterin oxidoreductase" evidence="10">
    <location>
        <begin position="110"/>
        <end position="486"/>
    </location>
</feature>
<dbReference type="Proteomes" id="UP001595892">
    <property type="component" value="Unassembled WGS sequence"/>
</dbReference>
<dbReference type="NCBIfam" id="TIGR01701">
    <property type="entry name" value="Fdhalpha-like"/>
    <property type="match status" value="1"/>
</dbReference>
<dbReference type="InterPro" id="IPR050123">
    <property type="entry name" value="Prok_molybdopt-oxidoreductase"/>
</dbReference>
<comment type="cofactor">
    <cofactor evidence="1">
        <name>Mo-bis(molybdopterin guanine dinucleotide)</name>
        <dbReference type="ChEBI" id="CHEBI:60539"/>
    </cofactor>
</comment>
<dbReference type="InterPro" id="IPR010046">
    <property type="entry name" value="Mopterin_OxRdtse_a_bac"/>
</dbReference>
<dbReference type="InterPro" id="IPR006657">
    <property type="entry name" value="MoPterin_dinucl-bd_dom"/>
</dbReference>
<dbReference type="PIRSF" id="PIRSF000144">
    <property type="entry name" value="CbbBc"/>
    <property type="match status" value="1"/>
</dbReference>
<feature type="domain" description="Molybdopterin dinucleotide-binding" evidence="11">
    <location>
        <begin position="650"/>
        <end position="757"/>
    </location>
</feature>
<comment type="caution">
    <text evidence="12">The sequence shown here is derived from an EMBL/GenBank/DDBJ whole genome shotgun (WGS) entry which is preliminary data.</text>
</comment>
<evidence type="ECO:0000259" key="10">
    <source>
        <dbReference type="Pfam" id="PF00384"/>
    </source>
</evidence>
<protein>
    <submittedName>
        <fullName evidence="12">FdhF/YdeP family oxidoreductase</fullName>
    </submittedName>
</protein>
<dbReference type="CDD" id="cd02787">
    <property type="entry name" value="MopB_CT_ydeP"/>
    <property type="match status" value="1"/>
</dbReference>
<organism evidence="12 13">
    <name type="scientific">Coralloluteibacterium thermophilum</name>
    <dbReference type="NCBI Taxonomy" id="2707049"/>
    <lineage>
        <taxon>Bacteria</taxon>
        <taxon>Pseudomonadati</taxon>
        <taxon>Pseudomonadota</taxon>
        <taxon>Gammaproteobacteria</taxon>
        <taxon>Lysobacterales</taxon>
        <taxon>Lysobacteraceae</taxon>
        <taxon>Coralloluteibacterium</taxon>
    </lineage>
</organism>
<evidence type="ECO:0000259" key="11">
    <source>
        <dbReference type="Pfam" id="PF01568"/>
    </source>
</evidence>
<keyword evidence="4" id="KW-0004">4Fe-4S</keyword>
<dbReference type="EMBL" id="JBHSGG010000029">
    <property type="protein sequence ID" value="MFC4728572.1"/>
    <property type="molecule type" value="Genomic_DNA"/>
</dbReference>
<dbReference type="PANTHER" id="PTHR43105">
    <property type="entry name" value="RESPIRATORY NITRATE REDUCTASE"/>
    <property type="match status" value="1"/>
</dbReference>